<evidence type="ECO:0000256" key="1">
    <source>
        <dbReference type="SAM" id="MobiDB-lite"/>
    </source>
</evidence>
<dbReference type="Proteomes" id="UP000252355">
    <property type="component" value="Unassembled WGS sequence"/>
</dbReference>
<sequence>MARGVNRSERVHEPVLPAGARSHAAAPSVNMPAVGERFTICR</sequence>
<evidence type="ECO:0000313" key="2">
    <source>
        <dbReference type="EMBL" id="RCK80967.1"/>
    </source>
</evidence>
<organism evidence="2 3">
    <name type="scientific">Candidatus Ozemobacter sibiricus</name>
    <dbReference type="NCBI Taxonomy" id="2268124"/>
    <lineage>
        <taxon>Bacteria</taxon>
        <taxon>Candidatus Ozemobacteria</taxon>
        <taxon>Candidatus Ozemobacterales</taxon>
        <taxon>Candidatus Ozemobacteraceae</taxon>
        <taxon>Candidatus Ozemobacter</taxon>
    </lineage>
</organism>
<gene>
    <name evidence="2" type="ORF">OZSIB_2344</name>
</gene>
<reference evidence="2 3" key="1">
    <citation type="submission" date="2018-05" db="EMBL/GenBank/DDBJ databases">
        <title>A metagenomic window into the 2 km-deep terrestrial subsurface aquifer revealed taxonomically and functionally diverse microbial community comprising novel uncultured bacterial lineages.</title>
        <authorList>
            <person name="Kadnikov V.V."/>
            <person name="Mardanov A.V."/>
            <person name="Beletsky A.V."/>
            <person name="Banks D."/>
            <person name="Pimenov N.V."/>
            <person name="Frank Y.A."/>
            <person name="Karnachuk O.V."/>
            <person name="Ravin N.V."/>
        </authorList>
    </citation>
    <scope>NUCLEOTIDE SEQUENCE [LARGE SCALE GENOMIC DNA]</scope>
    <source>
        <strain evidence="2">BY5</strain>
    </source>
</reference>
<protein>
    <submittedName>
        <fullName evidence="2">Uncharacterized protein</fullName>
    </submittedName>
</protein>
<comment type="caution">
    <text evidence="2">The sequence shown here is derived from an EMBL/GenBank/DDBJ whole genome shotgun (WGS) entry which is preliminary data.</text>
</comment>
<dbReference type="EMBL" id="QOQW01000003">
    <property type="protein sequence ID" value="RCK80967.1"/>
    <property type="molecule type" value="Genomic_DNA"/>
</dbReference>
<dbReference type="AlphaFoldDB" id="A0A367ZSZ2"/>
<feature type="compositionally biased region" description="Basic and acidic residues" evidence="1">
    <location>
        <begin position="1"/>
        <end position="13"/>
    </location>
</feature>
<proteinExistence type="predicted"/>
<evidence type="ECO:0000313" key="3">
    <source>
        <dbReference type="Proteomes" id="UP000252355"/>
    </source>
</evidence>
<name>A0A367ZSZ2_9BACT</name>
<feature type="region of interest" description="Disordered" evidence="1">
    <location>
        <begin position="1"/>
        <end position="25"/>
    </location>
</feature>
<accession>A0A367ZSZ2</accession>